<evidence type="ECO:0000313" key="2">
    <source>
        <dbReference type="Proteomes" id="UP000095746"/>
    </source>
</evidence>
<sequence length="60" mass="6114">MRIPRRVLMRDRASAPASATARAISVTSVTLGESFTITGTLPAWALATAVTSAASSGLVP</sequence>
<accession>A0A174UWG8</accession>
<gene>
    <name evidence="1" type="ORF">ERS852411_04142</name>
</gene>
<protein>
    <submittedName>
        <fullName evidence="1">Uncharacterized protein</fullName>
    </submittedName>
</protein>
<reference evidence="1 2" key="1">
    <citation type="submission" date="2015-09" db="EMBL/GenBank/DDBJ databases">
        <authorList>
            <consortium name="Pathogen Informatics"/>
        </authorList>
    </citation>
    <scope>NUCLEOTIDE SEQUENCE [LARGE SCALE GENOMIC DNA]</scope>
    <source>
        <strain evidence="1 2">2789STDY5608854</strain>
    </source>
</reference>
<proteinExistence type="predicted"/>
<dbReference type="EMBL" id="CYZT01000799">
    <property type="protein sequence ID" value="CUQ24095.1"/>
    <property type="molecule type" value="Genomic_DNA"/>
</dbReference>
<name>A0A174UWG8_FLAPL</name>
<dbReference type="AlphaFoldDB" id="A0A174UWG8"/>
<evidence type="ECO:0000313" key="1">
    <source>
        <dbReference type="EMBL" id="CUQ24095.1"/>
    </source>
</evidence>
<dbReference type="Proteomes" id="UP000095746">
    <property type="component" value="Unassembled WGS sequence"/>
</dbReference>
<organism evidence="1 2">
    <name type="scientific">Flavonifractor plautii</name>
    <name type="common">Fusobacterium plautii</name>
    <dbReference type="NCBI Taxonomy" id="292800"/>
    <lineage>
        <taxon>Bacteria</taxon>
        <taxon>Bacillati</taxon>
        <taxon>Bacillota</taxon>
        <taxon>Clostridia</taxon>
        <taxon>Eubacteriales</taxon>
        <taxon>Oscillospiraceae</taxon>
        <taxon>Flavonifractor</taxon>
    </lineage>
</organism>